<dbReference type="InterPro" id="IPR011604">
    <property type="entry name" value="PDDEXK-like_dom_sf"/>
</dbReference>
<organism evidence="2 3">
    <name type="scientific">Sulfurovum zhangzhouensis</name>
    <dbReference type="NCBI Taxonomy" id="3019067"/>
    <lineage>
        <taxon>Bacteria</taxon>
        <taxon>Pseudomonadati</taxon>
        <taxon>Campylobacterota</taxon>
        <taxon>Epsilonproteobacteria</taxon>
        <taxon>Campylobacterales</taxon>
        <taxon>Sulfurovaceae</taxon>
        <taxon>Sulfurovum</taxon>
    </lineage>
</organism>
<dbReference type="SUPFAM" id="SSF52980">
    <property type="entry name" value="Restriction endonuclease-like"/>
    <property type="match status" value="1"/>
</dbReference>
<evidence type="ECO:0000313" key="2">
    <source>
        <dbReference type="EMBL" id="MDM5272306.1"/>
    </source>
</evidence>
<dbReference type="RefSeq" id="WP_289414100.1">
    <property type="nucleotide sequence ID" value="NZ_JAQIBD010000003.1"/>
</dbReference>
<dbReference type="Gene3D" id="3.40.50.300">
    <property type="entry name" value="P-loop containing nucleotide triphosphate hydrolases"/>
    <property type="match status" value="1"/>
</dbReference>
<evidence type="ECO:0000259" key="1">
    <source>
        <dbReference type="Pfam" id="PF12705"/>
    </source>
</evidence>
<name>A0ABT7QZP1_9BACT</name>
<comment type="caution">
    <text evidence="2">The sequence shown here is derived from an EMBL/GenBank/DDBJ whole genome shotgun (WGS) entry which is preliminary data.</text>
</comment>
<dbReference type="InterPro" id="IPR011335">
    <property type="entry name" value="Restrct_endonuc-II-like"/>
</dbReference>
<accession>A0ABT7QZP1</accession>
<reference evidence="2" key="1">
    <citation type="submission" date="2023-01" db="EMBL/GenBank/DDBJ databases">
        <title>Sulfurovum sp. zt1-1 genome assembly.</title>
        <authorList>
            <person name="Wang J."/>
        </authorList>
    </citation>
    <scope>NUCLEOTIDE SEQUENCE</scope>
    <source>
        <strain evidence="2">Zt1-1</strain>
    </source>
</reference>
<dbReference type="EMBL" id="JAQIBD010000003">
    <property type="protein sequence ID" value="MDM5272306.1"/>
    <property type="molecule type" value="Genomic_DNA"/>
</dbReference>
<dbReference type="SUPFAM" id="SSF52540">
    <property type="entry name" value="P-loop containing nucleoside triphosphate hydrolases"/>
    <property type="match status" value="1"/>
</dbReference>
<feature type="domain" description="PD-(D/E)XK endonuclease-like" evidence="1">
    <location>
        <begin position="548"/>
        <end position="783"/>
    </location>
</feature>
<proteinExistence type="predicted"/>
<sequence length="789" mass="92032">MLSRSELHVYPTSRALREVSTAFKQEEGFLPTLMRMDEFENRLILLDGKTQVDALQRILFLREAAKFEAFEGLNFDLELIRFFTRSDAIFKFYEELAAEGIGFNRLREADAYAEFDAHLDILEQLLENYHKILLARGLTDKAFIPAAYEINEGFIQNYQKIEIHLEGYLSRFELELLQKVSQNIQLIIHYNTSRFNKKMLERFAEYDIVFPENAEVSIDFSSKSILKSVTNTAKINVNTFKVGERSEQVALAFEKIEVLVQKGIDPEKMVMILPDESFKAYLSIYDKLNNLNFAMGYDYSDGRVYKSLEVLSRYLGSFEKDDRYLLQKYGVDLEKVTETIPSGVCNVIQFAQVLDELGLLDIRLGDEENKESPSNERVYEKYLQFIHTFHEEQLRFKEWLYIWMKALSKITIDDVRGGKVTVMGVLETRGVSFDGVVIVDFNEGIVPASSSKDQFLNSSVRAFSGLPTRSDRESLQKQYYKRLLEQSKEAVIIYCSSENRLPSKFLYELGLQQFSESEASLELLYNEPKQTVEQQDPVVESFDAKAITWSASRLKTFLECKRKYYYRYIQKIEAKKEEELNEGAFLHELLEYLFKEQNHYFTAEEMEEKLYRLMDQLLIDNDAKTNYQKLLWKEKLKGFINSQITHFESGWEVVEREKEFVGEIGGLRFKGRIDRIDQDATRTLVLDYKSGSTAEAQKSRNLETLKDFQMSIYHQILQSKYQNISLAFVKLFEDGMIEEITSLEAKNELLAEHIIELKQTTSFVAQKCEKLSTCTYCEFALMCERGEYL</sequence>
<dbReference type="Pfam" id="PF12705">
    <property type="entry name" value="PDDEXK_1"/>
    <property type="match status" value="1"/>
</dbReference>
<dbReference type="Gene3D" id="3.90.320.10">
    <property type="match status" value="1"/>
</dbReference>
<gene>
    <name evidence="2" type="ORF">PGH07_08940</name>
</gene>
<keyword evidence="3" id="KW-1185">Reference proteome</keyword>
<evidence type="ECO:0000313" key="3">
    <source>
        <dbReference type="Proteomes" id="UP001169069"/>
    </source>
</evidence>
<protein>
    <submittedName>
        <fullName evidence="2">PD-(D/E)XK nuclease family protein</fullName>
    </submittedName>
</protein>
<dbReference type="Proteomes" id="UP001169069">
    <property type="component" value="Unassembled WGS sequence"/>
</dbReference>
<dbReference type="InterPro" id="IPR027417">
    <property type="entry name" value="P-loop_NTPase"/>
</dbReference>
<dbReference type="InterPro" id="IPR038726">
    <property type="entry name" value="PDDEXK_AddAB-type"/>
</dbReference>